<dbReference type="Proteomes" id="UP001595379">
    <property type="component" value="Unassembled WGS sequence"/>
</dbReference>
<dbReference type="NCBIfam" id="TIGR01181">
    <property type="entry name" value="dTDP_gluc_dehyt"/>
    <property type="match status" value="1"/>
</dbReference>
<dbReference type="Gene3D" id="3.40.50.720">
    <property type="entry name" value="NAD(P)-binding Rossmann-like Domain"/>
    <property type="match status" value="1"/>
</dbReference>
<keyword evidence="6 7" id="KW-0456">Lyase</keyword>
<protein>
    <recommendedName>
        <fullName evidence="4 7">dTDP-glucose 4,6-dehydratase</fullName>
        <ecNumber evidence="4 7">4.2.1.46</ecNumber>
    </recommendedName>
</protein>
<name>A0ABV6ZY05_9PROT</name>
<dbReference type="InterPro" id="IPR036291">
    <property type="entry name" value="NAD(P)-bd_dom_sf"/>
</dbReference>
<dbReference type="EC" id="4.2.1.46" evidence="4 7"/>
<dbReference type="EMBL" id="JBHRSV010000019">
    <property type="protein sequence ID" value="MFC2926371.1"/>
    <property type="molecule type" value="Genomic_DNA"/>
</dbReference>
<proteinExistence type="inferred from homology"/>
<evidence type="ECO:0000256" key="6">
    <source>
        <dbReference type="ARBA" id="ARBA00023239"/>
    </source>
</evidence>
<evidence type="ECO:0000259" key="8">
    <source>
        <dbReference type="Pfam" id="PF16363"/>
    </source>
</evidence>
<feature type="domain" description="NAD(P)-binding" evidence="8">
    <location>
        <begin position="4"/>
        <end position="321"/>
    </location>
</feature>
<evidence type="ECO:0000256" key="5">
    <source>
        <dbReference type="ARBA" id="ARBA00023027"/>
    </source>
</evidence>
<dbReference type="SUPFAM" id="SSF51735">
    <property type="entry name" value="NAD(P)-binding Rossmann-fold domains"/>
    <property type="match status" value="1"/>
</dbReference>
<evidence type="ECO:0000256" key="7">
    <source>
        <dbReference type="RuleBase" id="RU004473"/>
    </source>
</evidence>
<dbReference type="InterPro" id="IPR016040">
    <property type="entry name" value="NAD(P)-bd_dom"/>
</dbReference>
<keyword evidence="10" id="KW-1185">Reference proteome</keyword>
<comment type="caution">
    <text evidence="9">The sequence shown here is derived from an EMBL/GenBank/DDBJ whole genome shotgun (WGS) entry which is preliminary data.</text>
</comment>
<dbReference type="PANTHER" id="PTHR43000">
    <property type="entry name" value="DTDP-D-GLUCOSE 4,6-DEHYDRATASE-RELATED"/>
    <property type="match status" value="1"/>
</dbReference>
<dbReference type="Gene3D" id="3.90.25.10">
    <property type="entry name" value="UDP-galactose 4-epimerase, domain 1"/>
    <property type="match status" value="1"/>
</dbReference>
<dbReference type="Pfam" id="PF16363">
    <property type="entry name" value="GDP_Man_Dehyd"/>
    <property type="match status" value="1"/>
</dbReference>
<comment type="cofactor">
    <cofactor evidence="2 7">
        <name>NAD(+)</name>
        <dbReference type="ChEBI" id="CHEBI:57540"/>
    </cofactor>
</comment>
<dbReference type="InterPro" id="IPR005888">
    <property type="entry name" value="dTDP_Gluc_deHydtase"/>
</dbReference>
<reference evidence="10" key="1">
    <citation type="journal article" date="2019" name="Int. J. Syst. Evol. Microbiol.">
        <title>The Global Catalogue of Microorganisms (GCM) 10K type strain sequencing project: providing services to taxonomists for standard genome sequencing and annotation.</title>
        <authorList>
            <consortium name="The Broad Institute Genomics Platform"/>
            <consortium name="The Broad Institute Genome Sequencing Center for Infectious Disease"/>
            <person name="Wu L."/>
            <person name="Ma J."/>
        </authorList>
    </citation>
    <scope>NUCLEOTIDE SEQUENCE [LARGE SCALE GENOMIC DNA]</scope>
    <source>
        <strain evidence="10">KCTC 52487</strain>
    </source>
</reference>
<dbReference type="GO" id="GO:0008460">
    <property type="term" value="F:dTDP-glucose 4,6-dehydratase activity"/>
    <property type="evidence" value="ECO:0007669"/>
    <property type="project" value="UniProtKB-EC"/>
</dbReference>
<comment type="similarity">
    <text evidence="3 7">Belongs to the NAD(P)-dependent epimerase/dehydratase family. dTDP-glucose dehydratase subfamily.</text>
</comment>
<evidence type="ECO:0000256" key="4">
    <source>
        <dbReference type="ARBA" id="ARBA00011990"/>
    </source>
</evidence>
<evidence type="ECO:0000313" key="9">
    <source>
        <dbReference type="EMBL" id="MFC2926371.1"/>
    </source>
</evidence>
<evidence type="ECO:0000256" key="3">
    <source>
        <dbReference type="ARBA" id="ARBA00008178"/>
    </source>
</evidence>
<keyword evidence="5" id="KW-0520">NAD</keyword>
<dbReference type="CDD" id="cd05246">
    <property type="entry name" value="dTDP_GD_SDR_e"/>
    <property type="match status" value="1"/>
</dbReference>
<comment type="catalytic activity">
    <reaction evidence="1 7">
        <text>dTDP-alpha-D-glucose = dTDP-4-dehydro-6-deoxy-alpha-D-glucose + H2O</text>
        <dbReference type="Rhea" id="RHEA:17221"/>
        <dbReference type="ChEBI" id="CHEBI:15377"/>
        <dbReference type="ChEBI" id="CHEBI:57477"/>
        <dbReference type="ChEBI" id="CHEBI:57649"/>
        <dbReference type="EC" id="4.2.1.46"/>
    </reaction>
</comment>
<evidence type="ECO:0000256" key="2">
    <source>
        <dbReference type="ARBA" id="ARBA00001911"/>
    </source>
</evidence>
<evidence type="ECO:0000256" key="1">
    <source>
        <dbReference type="ARBA" id="ARBA00001539"/>
    </source>
</evidence>
<sequence>MRVLVTGGAGFIGSAAVRCLVREGHDVLNFDLMTYAGDARAVAECAGKPNYTFIKGDVADPSAVTAAFERARPDCVMHLAAETHVDRSIDGPAAFIRTNLTGTAVMLECALAYWKSLSQSARERFRFLHVSTDEVYGSLGPDDLAFRETTAYAPNSPYAASKAGADHLARAWQVTYGLPVVISNCSNNYGPYQHPEKLIPTVIRKALAGDPIPVYGRGENVRDWLHVDDHVTGLLAALTRGTPGEKYNFGGNAERRNIDLVRELCRQIDDAFPSPDGPRGDLIRFVTDRPGHDHRYAVDAGKAKAELGWTPATPLNEGLRATVAWYLQNPGWLARDPSELARLGLGRGDAAAE</sequence>
<dbReference type="RefSeq" id="WP_343164165.1">
    <property type="nucleotide sequence ID" value="NZ_JBHRSV010000019.1"/>
</dbReference>
<evidence type="ECO:0000313" key="10">
    <source>
        <dbReference type="Proteomes" id="UP001595379"/>
    </source>
</evidence>
<accession>A0ABV6ZY05</accession>
<organism evidence="9 10">
    <name type="scientific">Hyphobacterium vulgare</name>
    <dbReference type="NCBI Taxonomy" id="1736751"/>
    <lineage>
        <taxon>Bacteria</taxon>
        <taxon>Pseudomonadati</taxon>
        <taxon>Pseudomonadota</taxon>
        <taxon>Alphaproteobacteria</taxon>
        <taxon>Maricaulales</taxon>
        <taxon>Maricaulaceae</taxon>
        <taxon>Hyphobacterium</taxon>
    </lineage>
</organism>
<gene>
    <name evidence="9" type="primary">rfbB</name>
    <name evidence="9" type="ORF">ACFOOR_09675</name>
</gene>